<sequence>GCVLSPLLFSLYTNSCTSNHESVKLITFADNPTVIGDESAYRRSHNNLVLNTQKTAEVVVDFRKHTHPIPPLNLSDTPITMVDSCRFLGTTITQDLKWEPTITTIRKKAQQRMYFLRQLKKFNLSPQSMRQFYTAIIESILTSSITVWYAGATTRDKKRLQRV</sequence>
<evidence type="ECO:0000256" key="1">
    <source>
        <dbReference type="SAM" id="Phobius"/>
    </source>
</evidence>
<protein>
    <recommendedName>
        <fullName evidence="2">Reverse transcriptase domain-containing protein</fullName>
    </recommendedName>
</protein>
<name>A0A1A8EJI3_NOTKA</name>
<keyword evidence="1" id="KW-0472">Membrane</keyword>
<dbReference type="InterPro" id="IPR043502">
    <property type="entry name" value="DNA/RNA_pol_sf"/>
</dbReference>
<reference evidence="3" key="1">
    <citation type="submission" date="2016-05" db="EMBL/GenBank/DDBJ databases">
        <authorList>
            <person name="Lavstsen T."/>
            <person name="Jespersen J.S."/>
        </authorList>
    </citation>
    <scope>NUCLEOTIDE SEQUENCE</scope>
    <source>
        <tissue evidence="3">Brain</tissue>
    </source>
</reference>
<dbReference type="GO" id="GO:0008168">
    <property type="term" value="F:methyltransferase activity"/>
    <property type="evidence" value="ECO:0007669"/>
    <property type="project" value="InterPro"/>
</dbReference>
<dbReference type="AlphaFoldDB" id="A0A1A8EJI3"/>
<feature type="domain" description="Reverse transcriptase" evidence="2">
    <location>
        <begin position="1"/>
        <end position="92"/>
    </location>
</feature>
<dbReference type="SUPFAM" id="SSF56672">
    <property type="entry name" value="DNA/RNA polymerases"/>
    <property type="match status" value="1"/>
</dbReference>
<dbReference type="PROSITE" id="PS50878">
    <property type="entry name" value="RT_POL"/>
    <property type="match status" value="1"/>
</dbReference>
<feature type="non-terminal residue" evidence="3">
    <location>
        <position position="163"/>
    </location>
</feature>
<dbReference type="Pfam" id="PF09004">
    <property type="entry name" value="ALKBH8_N"/>
    <property type="match status" value="1"/>
</dbReference>
<dbReference type="InterPro" id="IPR015095">
    <property type="entry name" value="AlkB_hom8_N"/>
</dbReference>
<dbReference type="EMBL" id="HAEA01016764">
    <property type="protein sequence ID" value="SBQ45245.1"/>
    <property type="molecule type" value="Transcribed_RNA"/>
</dbReference>
<gene>
    <name evidence="3" type="primary">CR392001.1</name>
</gene>
<evidence type="ECO:0000313" key="3">
    <source>
        <dbReference type="EMBL" id="SBQ45245.1"/>
    </source>
</evidence>
<dbReference type="InterPro" id="IPR000477">
    <property type="entry name" value="RT_dom"/>
</dbReference>
<proteinExistence type="predicted"/>
<keyword evidence="1" id="KW-1133">Transmembrane helix</keyword>
<evidence type="ECO:0000259" key="2">
    <source>
        <dbReference type="PROSITE" id="PS50878"/>
    </source>
</evidence>
<reference evidence="3" key="2">
    <citation type="submission" date="2016-06" db="EMBL/GenBank/DDBJ databases">
        <title>The genome of a short-lived fish provides insights into sex chromosome evolution and the genetic control of aging.</title>
        <authorList>
            <person name="Reichwald K."/>
            <person name="Felder M."/>
            <person name="Petzold A."/>
            <person name="Koch P."/>
            <person name="Groth M."/>
            <person name="Platzer M."/>
        </authorList>
    </citation>
    <scope>NUCLEOTIDE SEQUENCE</scope>
    <source>
        <tissue evidence="3">Brain</tissue>
    </source>
</reference>
<organism evidence="3">
    <name type="scientific">Nothobranchius kadleci</name>
    <name type="common">African annual killifish</name>
    <dbReference type="NCBI Taxonomy" id="1051664"/>
    <lineage>
        <taxon>Eukaryota</taxon>
        <taxon>Metazoa</taxon>
        <taxon>Chordata</taxon>
        <taxon>Craniata</taxon>
        <taxon>Vertebrata</taxon>
        <taxon>Euteleostomi</taxon>
        <taxon>Actinopterygii</taxon>
        <taxon>Neopterygii</taxon>
        <taxon>Teleostei</taxon>
        <taxon>Neoteleostei</taxon>
        <taxon>Acanthomorphata</taxon>
        <taxon>Ovalentaria</taxon>
        <taxon>Atherinomorphae</taxon>
        <taxon>Cyprinodontiformes</taxon>
        <taxon>Nothobranchiidae</taxon>
        <taxon>Nothobranchius</taxon>
    </lineage>
</organism>
<feature type="non-terminal residue" evidence="3">
    <location>
        <position position="1"/>
    </location>
</feature>
<dbReference type="GO" id="GO:0016706">
    <property type="term" value="F:2-oxoglutarate-dependent dioxygenase activity"/>
    <property type="evidence" value="ECO:0007669"/>
    <property type="project" value="InterPro"/>
</dbReference>
<feature type="transmembrane region" description="Helical" evidence="1">
    <location>
        <begin position="132"/>
        <end position="152"/>
    </location>
</feature>
<keyword evidence="1" id="KW-0812">Transmembrane</keyword>
<accession>A0A1A8EJI3</accession>